<name>A0A5P9P3L3_9EURY</name>
<evidence type="ECO:0000313" key="3">
    <source>
        <dbReference type="Proteomes" id="UP000326170"/>
    </source>
</evidence>
<organism evidence="2 3">
    <name type="scientific">Natronorubrum aibiense</name>
    <dbReference type="NCBI Taxonomy" id="348826"/>
    <lineage>
        <taxon>Archaea</taxon>
        <taxon>Methanobacteriati</taxon>
        <taxon>Methanobacteriota</taxon>
        <taxon>Stenosarchaea group</taxon>
        <taxon>Halobacteria</taxon>
        <taxon>Halobacteriales</taxon>
        <taxon>Natrialbaceae</taxon>
        <taxon>Natronorubrum</taxon>
    </lineage>
</organism>
<keyword evidence="3" id="KW-1185">Reference proteome</keyword>
<dbReference type="InterPro" id="IPR016040">
    <property type="entry name" value="NAD(P)-bd_dom"/>
</dbReference>
<sequence length="306" mass="32316">MKVLVAGGTGFIGTALCTELHDRGHEVTALSRDPRGTDLPAGVERARGDVSAYDSIAETVAGHDAVVNLVSLSPLYQPRGGADHETVHLGGTANLVRAAEDGDVERFIQLSALGADPDGDTDYIRAKGNAEAVVRDSHLEWTIFRPSVVFGDGGEFLEFTKQLTTPYVTGLPGGGKTRFQPIWVGDLVPMIADALEDPTHVGEIYEIAGPQIVTLADATELAYEAEGKSVSIVSIPMPLAKLGLTAADSVPFVPFGSDQARSLELNNTVVTNDVTAFGRSEDDLLTLGSYLGVDADSKLEARRQSA</sequence>
<accession>A0A5P9P3L3</accession>
<dbReference type="CDD" id="cd05271">
    <property type="entry name" value="NDUFA9_like_SDR_a"/>
    <property type="match status" value="1"/>
</dbReference>
<dbReference type="Pfam" id="PF13460">
    <property type="entry name" value="NAD_binding_10"/>
    <property type="match status" value="1"/>
</dbReference>
<evidence type="ECO:0000313" key="2">
    <source>
        <dbReference type="EMBL" id="QFU82723.1"/>
    </source>
</evidence>
<proteinExistence type="predicted"/>
<dbReference type="GO" id="GO:0044877">
    <property type="term" value="F:protein-containing complex binding"/>
    <property type="evidence" value="ECO:0007669"/>
    <property type="project" value="TreeGrafter"/>
</dbReference>
<dbReference type="RefSeq" id="WP_152940996.1">
    <property type="nucleotide sequence ID" value="NZ_CP045488.1"/>
</dbReference>
<dbReference type="PANTHER" id="PTHR12126:SF11">
    <property type="entry name" value="NADH DEHYDROGENASE [UBIQUINONE] 1 ALPHA SUBCOMPLEX SUBUNIT 9, MITOCHONDRIAL"/>
    <property type="match status" value="1"/>
</dbReference>
<gene>
    <name evidence="2" type="ORF">GCU68_09385</name>
</gene>
<feature type="domain" description="NAD(P)-binding" evidence="1">
    <location>
        <begin position="7"/>
        <end position="149"/>
    </location>
</feature>
<dbReference type="EMBL" id="CP045488">
    <property type="protein sequence ID" value="QFU82723.1"/>
    <property type="molecule type" value="Genomic_DNA"/>
</dbReference>
<dbReference type="KEGG" id="nas:GCU68_09385"/>
<dbReference type="AlphaFoldDB" id="A0A5P9P3L3"/>
<evidence type="ECO:0000259" key="1">
    <source>
        <dbReference type="Pfam" id="PF13460"/>
    </source>
</evidence>
<dbReference type="SUPFAM" id="SSF51735">
    <property type="entry name" value="NAD(P)-binding Rossmann-fold domains"/>
    <property type="match status" value="1"/>
</dbReference>
<dbReference type="FunFam" id="3.40.50.720:FF:000702">
    <property type="entry name" value="NADH dehydrogenase (Ubiquinone)"/>
    <property type="match status" value="1"/>
</dbReference>
<dbReference type="InterPro" id="IPR036291">
    <property type="entry name" value="NAD(P)-bd_dom_sf"/>
</dbReference>
<dbReference type="GeneID" id="42301256"/>
<protein>
    <submittedName>
        <fullName evidence="2">NAD(P)H-binding protein</fullName>
    </submittedName>
</protein>
<reference evidence="2 3" key="1">
    <citation type="journal article" date="2007" name="Int. J. Syst. Evol. Microbiol.">
        <title>Natronorubrum sulfidifaciens sp. nov., an extremely haloalkaliphilic archaeon isolated from Aiding salt lake in Xin-Jiang, China.</title>
        <authorList>
            <person name="Cui H.L."/>
            <person name="Tohty D."/>
            <person name="Liu H.C."/>
            <person name="Liu S.J."/>
            <person name="Oren A."/>
            <person name="Zhou P.J."/>
        </authorList>
    </citation>
    <scope>NUCLEOTIDE SEQUENCE [LARGE SCALE GENOMIC DNA]</scope>
    <source>
        <strain evidence="2 3">7-3</strain>
    </source>
</reference>
<dbReference type="Proteomes" id="UP000326170">
    <property type="component" value="Chromosome"/>
</dbReference>
<dbReference type="PANTHER" id="PTHR12126">
    <property type="entry name" value="NADH-UBIQUINONE OXIDOREDUCTASE 39 KDA SUBUNIT-RELATED"/>
    <property type="match status" value="1"/>
</dbReference>
<dbReference type="InterPro" id="IPR051207">
    <property type="entry name" value="ComplexI_NDUFA9_subunit"/>
</dbReference>
<dbReference type="Gene3D" id="3.40.50.720">
    <property type="entry name" value="NAD(P)-binding Rossmann-like Domain"/>
    <property type="match status" value="1"/>
</dbReference>
<dbReference type="OrthoDB" id="213145at2157"/>